<keyword evidence="16" id="KW-1185">Reference proteome</keyword>
<dbReference type="GO" id="GO:0004348">
    <property type="term" value="F:glucosylceramidase activity"/>
    <property type="evidence" value="ECO:0007669"/>
    <property type="project" value="UniProtKB-EC"/>
</dbReference>
<evidence type="ECO:0000256" key="6">
    <source>
        <dbReference type="ARBA" id="ARBA00022729"/>
    </source>
</evidence>
<comment type="pathway">
    <text evidence="3">Sphingolipid metabolism.</text>
</comment>
<evidence type="ECO:0000256" key="1">
    <source>
        <dbReference type="ARBA" id="ARBA00001013"/>
    </source>
</evidence>
<dbReference type="Pfam" id="PF17189">
    <property type="entry name" value="Glyco_hydro_30C"/>
    <property type="match status" value="1"/>
</dbReference>
<dbReference type="GO" id="GO:0006680">
    <property type="term" value="P:glucosylceramide catabolic process"/>
    <property type="evidence" value="ECO:0007669"/>
    <property type="project" value="UniProtKB-ARBA"/>
</dbReference>
<dbReference type="GO" id="GO:0006914">
    <property type="term" value="P:autophagy"/>
    <property type="evidence" value="ECO:0007669"/>
    <property type="project" value="UniProtKB-ARBA"/>
</dbReference>
<dbReference type="PANTHER" id="PTHR11069">
    <property type="entry name" value="GLUCOSYLCERAMIDASE"/>
    <property type="match status" value="1"/>
</dbReference>
<dbReference type="GO" id="GO:0006066">
    <property type="term" value="P:alcohol metabolic process"/>
    <property type="evidence" value="ECO:0007669"/>
    <property type="project" value="UniProtKB-ARBA"/>
</dbReference>
<dbReference type="GO" id="GO:0010605">
    <property type="term" value="P:negative regulation of macromolecule metabolic process"/>
    <property type="evidence" value="ECO:0007669"/>
    <property type="project" value="UniProtKB-ARBA"/>
</dbReference>
<comment type="similarity">
    <text evidence="4 12">Belongs to the glycosyl hydrolase 30 family.</text>
</comment>
<dbReference type="Proteomes" id="UP001162162">
    <property type="component" value="Unassembled WGS sequence"/>
</dbReference>
<evidence type="ECO:0000256" key="7">
    <source>
        <dbReference type="ARBA" id="ARBA00022801"/>
    </source>
</evidence>
<dbReference type="Gene3D" id="3.20.20.80">
    <property type="entry name" value="Glycosidases"/>
    <property type="match status" value="1"/>
</dbReference>
<comment type="pathway">
    <text evidence="2">Lipid metabolism; sphingolipid metabolism.</text>
</comment>
<dbReference type="PRINTS" id="PR00843">
    <property type="entry name" value="GLHYDRLASE30"/>
</dbReference>
<evidence type="ECO:0000313" key="16">
    <source>
        <dbReference type="Proteomes" id="UP001162162"/>
    </source>
</evidence>
<evidence type="ECO:0000256" key="12">
    <source>
        <dbReference type="RuleBase" id="RU361188"/>
    </source>
</evidence>
<comment type="catalytic activity">
    <reaction evidence="11">
        <text>an N-acyl-1-beta-D-glucosyl-15-methylhexadecasphing-4-enine + H2O = an N-acyl-15-methylhexadecasphing-4-enine + D-glucose</text>
        <dbReference type="Rhea" id="RHEA:34755"/>
        <dbReference type="ChEBI" id="CHEBI:4167"/>
        <dbReference type="ChEBI" id="CHEBI:15377"/>
        <dbReference type="ChEBI" id="CHEBI:70815"/>
        <dbReference type="ChEBI" id="CHEBI:70846"/>
    </reaction>
    <physiologicalReaction direction="left-to-right" evidence="11">
        <dbReference type="Rhea" id="RHEA:34756"/>
    </physiologicalReaction>
</comment>
<comment type="catalytic activity">
    <reaction evidence="1">
        <text>a beta-D-glucosyl-(1&lt;-&gt;1')-N-acylsphing-4-enine + H2O = an N-acylsphing-4-enine + D-glucose</text>
        <dbReference type="Rhea" id="RHEA:13269"/>
        <dbReference type="ChEBI" id="CHEBI:4167"/>
        <dbReference type="ChEBI" id="CHEBI:15377"/>
        <dbReference type="ChEBI" id="CHEBI:22801"/>
        <dbReference type="ChEBI" id="CHEBI:52639"/>
        <dbReference type="EC" id="3.2.1.45"/>
    </reaction>
    <physiologicalReaction direction="left-to-right" evidence="1">
        <dbReference type="Rhea" id="RHEA:13270"/>
    </physiologicalReaction>
</comment>
<dbReference type="InterPro" id="IPR001139">
    <property type="entry name" value="Glyco_hydro_30"/>
</dbReference>
<dbReference type="GO" id="GO:0007040">
    <property type="term" value="P:lysosome organization"/>
    <property type="evidence" value="ECO:0007669"/>
    <property type="project" value="UniProtKB-ARBA"/>
</dbReference>
<evidence type="ECO:0000256" key="11">
    <source>
        <dbReference type="ARBA" id="ARBA00051345"/>
    </source>
</evidence>
<dbReference type="GO" id="GO:0008202">
    <property type="term" value="P:steroid metabolic process"/>
    <property type="evidence" value="ECO:0007669"/>
    <property type="project" value="UniProtKB-ARBA"/>
</dbReference>
<keyword evidence="6" id="KW-0732">Signal</keyword>
<evidence type="ECO:0000256" key="9">
    <source>
        <dbReference type="ARBA" id="ARBA00023098"/>
    </source>
</evidence>
<dbReference type="SUPFAM" id="SSF51445">
    <property type="entry name" value="(Trans)glycosidases"/>
    <property type="match status" value="1"/>
</dbReference>
<dbReference type="Pfam" id="PF02055">
    <property type="entry name" value="Glyco_hydro_30"/>
    <property type="match status" value="1"/>
</dbReference>
<dbReference type="FunFam" id="3.20.20.80:FF:000030">
    <property type="entry name" value="Lysosomal acid glucosylceramidase"/>
    <property type="match status" value="1"/>
</dbReference>
<evidence type="ECO:0000259" key="14">
    <source>
        <dbReference type="Pfam" id="PF17189"/>
    </source>
</evidence>
<dbReference type="GO" id="GO:0030163">
    <property type="term" value="P:protein catabolic process"/>
    <property type="evidence" value="ECO:0007669"/>
    <property type="project" value="UniProtKB-ARBA"/>
</dbReference>
<dbReference type="GO" id="GO:0005774">
    <property type="term" value="C:vacuolar membrane"/>
    <property type="evidence" value="ECO:0007669"/>
    <property type="project" value="UniProtKB-ARBA"/>
</dbReference>
<name>A0AAV8ZIS9_9CUCU</name>
<dbReference type="GO" id="GO:0051246">
    <property type="term" value="P:regulation of protein metabolic process"/>
    <property type="evidence" value="ECO:0007669"/>
    <property type="project" value="UniProtKB-ARBA"/>
</dbReference>
<dbReference type="InterPro" id="IPR033452">
    <property type="entry name" value="GH30_C"/>
</dbReference>
<sequence length="490" mass="55525">MEDESLKFNVVCIFFRPVKMISILILATVLTQVWSEDCNVRSFPTGTVCVCNATYCDTVPKLDVSTGKYQVYTTSKSKLGFYSEIAAFANESTEDAVTVTVDRSKKFQTILGFGGAFTDATGINICSLSQEAQENLLESYFSENGIEYSLCRVPIGGTDFSTRGYSYDDHEGDVTLELFELQQDDIDYKIPYILKSKKLTNDQLKLFASPWTAPAWMKTNKGWAGIGFLETEYYQVWADYIVKFFDEYEKHNISFWGMTLQNEGINGFVSDALSRINAMAWLPAHMNKWIVQNIGPSIRKSAHKDLKIMVFDDNREALFLLHPLLNNETVMSYVDGIAVHWYWNWMPISLLDVVKPYLDTRFLLPTEACNGDGNDISVVKGSWERGVKYINDIIVNLQYGASGWVDWNMALDENGGPTYIDNYVDSPVIVNKTLQEFYKQPMFYALGHFSKFIRPGSVRLDASITGSDNDLKAVAFLRPDNLIALVVFNK</sequence>
<evidence type="ECO:0000256" key="3">
    <source>
        <dbReference type="ARBA" id="ARBA00004991"/>
    </source>
</evidence>
<dbReference type="GO" id="GO:0016241">
    <property type="term" value="P:regulation of macroautophagy"/>
    <property type="evidence" value="ECO:0007669"/>
    <property type="project" value="UniProtKB-ARBA"/>
</dbReference>
<comment type="caution">
    <text evidence="15">The sequence shown here is derived from an EMBL/GenBank/DDBJ whole genome shotgun (WGS) entry which is preliminary data.</text>
</comment>
<feature type="domain" description="Glycosyl hydrolase family 30 beta sandwich" evidence="14">
    <location>
        <begin position="456"/>
        <end position="490"/>
    </location>
</feature>
<evidence type="ECO:0000256" key="2">
    <source>
        <dbReference type="ARBA" id="ARBA00004760"/>
    </source>
</evidence>
<protein>
    <recommendedName>
        <fullName evidence="5 12">Glucosylceramidase</fullName>
        <ecNumber evidence="5 12">3.2.1.45</ecNumber>
    </recommendedName>
</protein>
<keyword evidence="12" id="KW-0326">Glycosidase</keyword>
<evidence type="ECO:0000313" key="15">
    <source>
        <dbReference type="EMBL" id="KAJ8963242.1"/>
    </source>
</evidence>
<dbReference type="InterPro" id="IPR017853">
    <property type="entry name" value="GH"/>
</dbReference>
<dbReference type="GO" id="GO:0005764">
    <property type="term" value="C:lysosome"/>
    <property type="evidence" value="ECO:0007669"/>
    <property type="project" value="UniProtKB-ARBA"/>
</dbReference>
<proteinExistence type="inferred from homology"/>
<feature type="domain" description="Glycosyl hydrolase family 30 TIM-barrel" evidence="13">
    <location>
        <begin position="110"/>
        <end position="453"/>
    </location>
</feature>
<dbReference type="GO" id="GO:0032006">
    <property type="term" value="P:regulation of TOR signaling"/>
    <property type="evidence" value="ECO:0007669"/>
    <property type="project" value="UniProtKB-ARBA"/>
</dbReference>
<evidence type="ECO:0000256" key="5">
    <source>
        <dbReference type="ARBA" id="ARBA00012658"/>
    </source>
</evidence>
<evidence type="ECO:0000256" key="4">
    <source>
        <dbReference type="ARBA" id="ARBA00005382"/>
    </source>
</evidence>
<gene>
    <name evidence="15" type="ORF">NQ318_018708</name>
</gene>
<organism evidence="15 16">
    <name type="scientific">Aromia moschata</name>
    <dbReference type="NCBI Taxonomy" id="1265417"/>
    <lineage>
        <taxon>Eukaryota</taxon>
        <taxon>Metazoa</taxon>
        <taxon>Ecdysozoa</taxon>
        <taxon>Arthropoda</taxon>
        <taxon>Hexapoda</taxon>
        <taxon>Insecta</taxon>
        <taxon>Pterygota</taxon>
        <taxon>Neoptera</taxon>
        <taxon>Endopterygota</taxon>
        <taxon>Coleoptera</taxon>
        <taxon>Polyphaga</taxon>
        <taxon>Cucujiformia</taxon>
        <taxon>Chrysomeloidea</taxon>
        <taxon>Cerambycidae</taxon>
        <taxon>Cerambycinae</taxon>
        <taxon>Callichromatini</taxon>
        <taxon>Aromia</taxon>
    </lineage>
</organism>
<dbReference type="GO" id="GO:0005102">
    <property type="term" value="F:signaling receptor binding"/>
    <property type="evidence" value="ECO:0007669"/>
    <property type="project" value="UniProtKB-ARBA"/>
</dbReference>
<dbReference type="GO" id="GO:0016758">
    <property type="term" value="F:hexosyltransferase activity"/>
    <property type="evidence" value="ECO:0007669"/>
    <property type="project" value="UniProtKB-ARBA"/>
</dbReference>
<keyword evidence="8 12" id="KW-0746">Sphingolipid metabolism</keyword>
<keyword evidence="7 12" id="KW-0378">Hydrolase</keyword>
<evidence type="ECO:0000256" key="10">
    <source>
        <dbReference type="ARBA" id="ARBA00050474"/>
    </source>
</evidence>
<accession>A0AAV8ZIS9</accession>
<comment type="catalytic activity">
    <reaction evidence="10">
        <text>a beta-D-glucosylceramide + H2O = an N-acyl-sphingoid base + D-glucose</text>
        <dbReference type="Rhea" id="RHEA:81447"/>
        <dbReference type="ChEBI" id="CHEBI:4167"/>
        <dbReference type="ChEBI" id="CHEBI:15377"/>
        <dbReference type="ChEBI" id="CHEBI:83264"/>
        <dbReference type="ChEBI" id="CHEBI:83273"/>
    </reaction>
    <physiologicalReaction direction="left-to-right" evidence="10">
        <dbReference type="Rhea" id="RHEA:81448"/>
    </physiologicalReaction>
</comment>
<dbReference type="EC" id="3.2.1.45" evidence="5 12"/>
<reference evidence="15" key="1">
    <citation type="journal article" date="2023" name="Insect Mol. Biol.">
        <title>Genome sequencing provides insights into the evolution of gene families encoding plant cell wall-degrading enzymes in longhorned beetles.</title>
        <authorList>
            <person name="Shin N.R."/>
            <person name="Okamura Y."/>
            <person name="Kirsch R."/>
            <person name="Pauchet Y."/>
        </authorList>
    </citation>
    <scope>NUCLEOTIDE SEQUENCE</scope>
    <source>
        <strain evidence="15">AMC_N1</strain>
    </source>
</reference>
<evidence type="ECO:0000259" key="13">
    <source>
        <dbReference type="Pfam" id="PF02055"/>
    </source>
</evidence>
<dbReference type="PANTHER" id="PTHR11069:SF23">
    <property type="entry name" value="LYSOSOMAL ACID GLUCOSYLCERAMIDASE"/>
    <property type="match status" value="1"/>
</dbReference>
<dbReference type="EMBL" id="JAPWTK010000001">
    <property type="protein sequence ID" value="KAJ8963242.1"/>
    <property type="molecule type" value="Genomic_DNA"/>
</dbReference>
<dbReference type="GO" id="GO:0042391">
    <property type="term" value="P:regulation of membrane potential"/>
    <property type="evidence" value="ECO:0007669"/>
    <property type="project" value="UniProtKB-ARBA"/>
</dbReference>
<evidence type="ECO:0000256" key="8">
    <source>
        <dbReference type="ARBA" id="ARBA00022919"/>
    </source>
</evidence>
<dbReference type="InterPro" id="IPR033453">
    <property type="entry name" value="Glyco_hydro_30_TIM-barrel"/>
</dbReference>
<keyword evidence="9 12" id="KW-0443">Lipid metabolism</keyword>
<dbReference type="AlphaFoldDB" id="A0AAV8ZIS9"/>